<comment type="similarity">
    <text evidence="2">Belongs to the IFI6/IFI27 family.</text>
</comment>
<evidence type="ECO:0000256" key="6">
    <source>
        <dbReference type="SAM" id="Phobius"/>
    </source>
</evidence>
<keyword evidence="5 6" id="KW-0472">Membrane</keyword>
<name>A0A1V8STP5_9PEZI</name>
<dbReference type="Pfam" id="PF06140">
    <property type="entry name" value="Ifi-6-16"/>
    <property type="match status" value="1"/>
</dbReference>
<dbReference type="PANTHER" id="PTHR16932">
    <property type="entry name" value="INTERFERON ALPHA-INDUCIBLE PROTEIN 27"/>
    <property type="match status" value="1"/>
</dbReference>
<organism evidence="7 8">
    <name type="scientific">Cryoendolithus antarcticus</name>
    <dbReference type="NCBI Taxonomy" id="1507870"/>
    <lineage>
        <taxon>Eukaryota</taxon>
        <taxon>Fungi</taxon>
        <taxon>Dikarya</taxon>
        <taxon>Ascomycota</taxon>
        <taxon>Pezizomycotina</taxon>
        <taxon>Dothideomycetes</taxon>
        <taxon>Dothideomycetidae</taxon>
        <taxon>Cladosporiales</taxon>
        <taxon>Cladosporiaceae</taxon>
        <taxon>Cryoendolithus</taxon>
    </lineage>
</organism>
<proteinExistence type="inferred from homology"/>
<evidence type="ECO:0000256" key="1">
    <source>
        <dbReference type="ARBA" id="ARBA00004141"/>
    </source>
</evidence>
<dbReference type="Proteomes" id="UP000192596">
    <property type="component" value="Unassembled WGS sequence"/>
</dbReference>
<dbReference type="EMBL" id="NAJO01000028">
    <property type="protein sequence ID" value="OQO02252.1"/>
    <property type="molecule type" value="Genomic_DNA"/>
</dbReference>
<sequence length="132" mass="13556">MAKIFLYATRLKGLPSDMLHSIKDNPKITGLVLIGGLLIFCPQMAAAPALKMFGFTSTGPAAGSLAAQWQAVTGVVPAAGLFAAAQSAAMSGYGLPIVNGVIQGIAMVDLMMLLLGKGLLGEQQQGLLKSKL</sequence>
<accession>A0A1V8STP5</accession>
<dbReference type="InParanoid" id="A0A1V8STP5"/>
<dbReference type="InterPro" id="IPR009311">
    <property type="entry name" value="IFI6/IFI27-like"/>
</dbReference>
<keyword evidence="3 6" id="KW-0812">Transmembrane</keyword>
<feature type="transmembrane region" description="Helical" evidence="6">
    <location>
        <begin position="28"/>
        <end position="47"/>
    </location>
</feature>
<comment type="caution">
    <text evidence="7">The sequence shown here is derived from an EMBL/GenBank/DDBJ whole genome shotgun (WGS) entry which is preliminary data.</text>
</comment>
<dbReference type="Gene3D" id="6.10.110.10">
    <property type="match status" value="1"/>
</dbReference>
<keyword evidence="8" id="KW-1185">Reference proteome</keyword>
<evidence type="ECO:0000256" key="2">
    <source>
        <dbReference type="ARBA" id="ARBA00007262"/>
    </source>
</evidence>
<feature type="transmembrane region" description="Helical" evidence="6">
    <location>
        <begin position="97"/>
        <end position="120"/>
    </location>
</feature>
<gene>
    <name evidence="7" type="ORF">B0A48_11806</name>
</gene>
<dbReference type="InterPro" id="IPR038213">
    <property type="entry name" value="IFI6/IFI27-like_sf"/>
</dbReference>
<evidence type="ECO:0000256" key="4">
    <source>
        <dbReference type="ARBA" id="ARBA00022989"/>
    </source>
</evidence>
<evidence type="ECO:0000256" key="5">
    <source>
        <dbReference type="ARBA" id="ARBA00023136"/>
    </source>
</evidence>
<dbReference type="GO" id="GO:0016020">
    <property type="term" value="C:membrane"/>
    <property type="evidence" value="ECO:0007669"/>
    <property type="project" value="UniProtKB-SubCell"/>
</dbReference>
<protein>
    <submittedName>
        <fullName evidence="7">Uncharacterized protein</fullName>
    </submittedName>
</protein>
<dbReference type="OrthoDB" id="440424at2759"/>
<evidence type="ECO:0000313" key="7">
    <source>
        <dbReference type="EMBL" id="OQO02252.1"/>
    </source>
</evidence>
<comment type="subcellular location">
    <subcellularLocation>
        <location evidence="1">Membrane</location>
        <topology evidence="1">Multi-pass membrane protein</topology>
    </subcellularLocation>
</comment>
<keyword evidence="4 6" id="KW-1133">Transmembrane helix</keyword>
<reference evidence="8" key="1">
    <citation type="submission" date="2017-03" db="EMBL/GenBank/DDBJ databases">
        <title>Genomes of endolithic fungi from Antarctica.</title>
        <authorList>
            <person name="Coleine C."/>
            <person name="Masonjones S."/>
            <person name="Stajich J.E."/>
        </authorList>
    </citation>
    <scope>NUCLEOTIDE SEQUENCE [LARGE SCALE GENOMIC DNA]</scope>
    <source>
        <strain evidence="8">CCFEE 5527</strain>
    </source>
</reference>
<dbReference type="AlphaFoldDB" id="A0A1V8STP5"/>
<feature type="transmembrane region" description="Helical" evidence="6">
    <location>
        <begin position="67"/>
        <end position="85"/>
    </location>
</feature>
<evidence type="ECO:0000256" key="3">
    <source>
        <dbReference type="ARBA" id="ARBA00022692"/>
    </source>
</evidence>
<dbReference type="PANTHER" id="PTHR16932:SF18">
    <property type="entry name" value="INTERFERON, ALPHA-INDUCIBLE PROTEIN 27-LIKE 2"/>
    <property type="match status" value="1"/>
</dbReference>
<evidence type="ECO:0000313" key="8">
    <source>
        <dbReference type="Proteomes" id="UP000192596"/>
    </source>
</evidence>